<dbReference type="OrthoDB" id="5772151at2"/>
<proteinExistence type="predicted"/>
<dbReference type="PATRIC" id="fig|1354272.4.peg.832"/>
<evidence type="ECO:0000313" key="3">
    <source>
        <dbReference type="Proteomes" id="UP000078224"/>
    </source>
</evidence>
<name>A0A1B7K096_9GAMM</name>
<evidence type="ECO:0000259" key="1">
    <source>
        <dbReference type="Pfam" id="PF15970"/>
    </source>
</evidence>
<dbReference type="EMBL" id="LXEW01000015">
    <property type="protein sequence ID" value="OAT53559.1"/>
    <property type="molecule type" value="Genomic_DNA"/>
</dbReference>
<dbReference type="InterPro" id="IPR031807">
    <property type="entry name" value="HicB-like"/>
</dbReference>
<feature type="domain" description="HicB-like antitoxin of toxin-antitoxin system" evidence="1">
    <location>
        <begin position="6"/>
        <end position="81"/>
    </location>
</feature>
<protein>
    <recommendedName>
        <fullName evidence="1">HicB-like antitoxin of toxin-antitoxin system domain-containing protein</fullName>
    </recommendedName>
</protein>
<dbReference type="Proteomes" id="UP000078224">
    <property type="component" value="Unassembled WGS sequence"/>
</dbReference>
<organism evidence="2 3">
    <name type="scientific">Providencia heimbachae ATCC 35613</name>
    <dbReference type="NCBI Taxonomy" id="1354272"/>
    <lineage>
        <taxon>Bacteria</taxon>
        <taxon>Pseudomonadati</taxon>
        <taxon>Pseudomonadota</taxon>
        <taxon>Gammaproteobacteria</taxon>
        <taxon>Enterobacterales</taxon>
        <taxon>Morganellaceae</taxon>
        <taxon>Providencia</taxon>
    </lineage>
</organism>
<dbReference type="AlphaFoldDB" id="A0A1B7K096"/>
<sequence length="146" mass="16588">MFNYLATVEFIEDEGTYEISYCDFPDIQGVAYKEENIEFEAEETLISTIAELISSRLPIPLPTTTVADAFSVHLPVLTCLKIALNNAIIQSDTQKPDLARKLNLNAQQIERLLDIRYASKVEILEQALYLLNFDIAITVIKRSFKE</sequence>
<reference evidence="2 3" key="1">
    <citation type="submission" date="2016-04" db="EMBL/GenBank/DDBJ databases">
        <title>ATOL: Assembling a taxonomically balanced genome-scale reconstruction of the evolutionary history of the Enterobacteriaceae.</title>
        <authorList>
            <person name="Plunkett G.III."/>
            <person name="Neeno-Eckwall E.C."/>
            <person name="Glasner J.D."/>
            <person name="Perna N.T."/>
        </authorList>
    </citation>
    <scope>NUCLEOTIDE SEQUENCE [LARGE SCALE GENOMIC DNA]</scope>
    <source>
        <strain evidence="2 3">ATCC 35613</strain>
    </source>
</reference>
<accession>A0A1B7K096</accession>
<dbReference type="RefSeq" id="WP_068442547.1">
    <property type="nucleotide sequence ID" value="NZ_LXEW01000015.1"/>
</dbReference>
<keyword evidence="3" id="KW-1185">Reference proteome</keyword>
<dbReference type="Pfam" id="PF15970">
    <property type="entry name" value="HicB-like_2"/>
    <property type="match status" value="1"/>
</dbReference>
<comment type="caution">
    <text evidence="2">The sequence shown here is derived from an EMBL/GenBank/DDBJ whole genome shotgun (WGS) entry which is preliminary data.</text>
</comment>
<gene>
    <name evidence="2" type="ORF">M998_0808</name>
</gene>
<evidence type="ECO:0000313" key="2">
    <source>
        <dbReference type="EMBL" id="OAT53559.1"/>
    </source>
</evidence>